<evidence type="ECO:0008006" key="3">
    <source>
        <dbReference type="Google" id="ProtNLM"/>
    </source>
</evidence>
<dbReference type="Gene3D" id="3.20.20.80">
    <property type="entry name" value="Glycosidases"/>
    <property type="match status" value="1"/>
</dbReference>
<dbReference type="AlphaFoldDB" id="A0A5N0EDG2"/>
<comment type="caution">
    <text evidence="1">The sequence shown here is derived from an EMBL/GenBank/DDBJ whole genome shotgun (WGS) entry which is preliminary data.</text>
</comment>
<name>A0A5N0EDG2_9NOCA</name>
<gene>
    <name evidence="1" type="ORF">F3087_22340</name>
</gene>
<dbReference type="RefSeq" id="WP_150403959.1">
    <property type="nucleotide sequence ID" value="NZ_VXLC01000010.1"/>
</dbReference>
<protein>
    <recommendedName>
        <fullName evidence="3">TIM barrel protein</fullName>
    </recommendedName>
</protein>
<keyword evidence="2" id="KW-1185">Reference proteome</keyword>
<evidence type="ECO:0000313" key="1">
    <source>
        <dbReference type="EMBL" id="KAA8886946.1"/>
    </source>
</evidence>
<organism evidence="1 2">
    <name type="scientific">Nocardia colli</name>
    <dbReference type="NCBI Taxonomy" id="2545717"/>
    <lineage>
        <taxon>Bacteria</taxon>
        <taxon>Bacillati</taxon>
        <taxon>Actinomycetota</taxon>
        <taxon>Actinomycetes</taxon>
        <taxon>Mycobacteriales</taxon>
        <taxon>Nocardiaceae</taxon>
        <taxon>Nocardia</taxon>
    </lineage>
</organism>
<reference evidence="1 2" key="1">
    <citation type="submission" date="2019-09" db="EMBL/GenBank/DDBJ databases">
        <authorList>
            <person name="Wang X."/>
        </authorList>
    </citation>
    <scope>NUCLEOTIDE SEQUENCE [LARGE SCALE GENOMIC DNA]</scope>
    <source>
        <strain evidence="1 2">CICC 11023</strain>
    </source>
</reference>
<evidence type="ECO:0000313" key="2">
    <source>
        <dbReference type="Proteomes" id="UP000323876"/>
    </source>
</evidence>
<dbReference type="OrthoDB" id="525131at2"/>
<dbReference type="SUPFAM" id="SSF51445">
    <property type="entry name" value="(Trans)glycosidases"/>
    <property type="match status" value="1"/>
</dbReference>
<dbReference type="Proteomes" id="UP000323876">
    <property type="component" value="Unassembled WGS sequence"/>
</dbReference>
<accession>A0A5N0EDG2</accession>
<dbReference type="EMBL" id="VXLC01000010">
    <property type="protein sequence ID" value="KAA8886946.1"/>
    <property type="molecule type" value="Genomic_DNA"/>
</dbReference>
<proteinExistence type="predicted"/>
<sequence length="319" mass="34325">MALRFGIYAGGLGADEHGNLTPGPPEQAEQIGAALDALHGEHPFLARGYLLYGESIGGVREAPPDVAQYAQNSRKLDLVVCFHDRSADLSGWLDYLRAQLRRFGSRLASLQVAEEANHAGPGGDGGFPAVRQAIVEGVIAAKEEAGRLGLDVRIGCNSTPILDPAQEFWTDLGRRGGREFVDALDYVGLDFFPDVFQPIASAQLVDAVTAVLTGFRQQSLTAADIPESTPMHVTETGWPTGPGRSYARQEAVLDSVVRTVDALASTLNIDTYEHFALRDADTGHGDMNFEFGLLRSDYTPKPAFARYRELIAELSAPGA</sequence>
<dbReference type="InterPro" id="IPR017853">
    <property type="entry name" value="GH"/>
</dbReference>